<evidence type="ECO:0008006" key="3">
    <source>
        <dbReference type="Google" id="ProtNLM"/>
    </source>
</evidence>
<name>A0ABD1YP01_9MARC</name>
<gene>
    <name evidence="1" type="ORF">R1flu_003974</name>
</gene>
<reference evidence="1 2" key="1">
    <citation type="submission" date="2024-09" db="EMBL/GenBank/DDBJ databases">
        <title>Chromosome-scale assembly of Riccia fluitans.</title>
        <authorList>
            <person name="Paukszto L."/>
            <person name="Sawicki J."/>
            <person name="Karawczyk K."/>
            <person name="Piernik-Szablinska J."/>
            <person name="Szczecinska M."/>
            <person name="Mazdziarz M."/>
        </authorList>
    </citation>
    <scope>NUCLEOTIDE SEQUENCE [LARGE SCALE GENOMIC DNA]</scope>
    <source>
        <strain evidence="1">Rf_01</strain>
        <tissue evidence="1">Aerial parts of the thallus</tissue>
    </source>
</reference>
<keyword evidence="2" id="KW-1185">Reference proteome</keyword>
<comment type="caution">
    <text evidence="1">The sequence shown here is derived from an EMBL/GenBank/DDBJ whole genome shotgun (WGS) entry which is preliminary data.</text>
</comment>
<dbReference type="AlphaFoldDB" id="A0ABD1YP01"/>
<protein>
    <recommendedName>
        <fullName evidence="3">Ribosomal protein S14</fullName>
    </recommendedName>
</protein>
<sequence length="76" mass="8544">MRRELDVDGGQSGIDACRFGICGQRRLEILRRKEAVFHAYRNSRFSSVAGCLKIFILFTSRAVKHNPGAPGYCPRS</sequence>
<dbReference type="EMBL" id="JBHFFA010000003">
    <property type="protein sequence ID" value="KAL2632495.1"/>
    <property type="molecule type" value="Genomic_DNA"/>
</dbReference>
<proteinExistence type="predicted"/>
<evidence type="ECO:0000313" key="1">
    <source>
        <dbReference type="EMBL" id="KAL2632495.1"/>
    </source>
</evidence>
<accession>A0ABD1YP01</accession>
<evidence type="ECO:0000313" key="2">
    <source>
        <dbReference type="Proteomes" id="UP001605036"/>
    </source>
</evidence>
<organism evidence="1 2">
    <name type="scientific">Riccia fluitans</name>
    <dbReference type="NCBI Taxonomy" id="41844"/>
    <lineage>
        <taxon>Eukaryota</taxon>
        <taxon>Viridiplantae</taxon>
        <taxon>Streptophyta</taxon>
        <taxon>Embryophyta</taxon>
        <taxon>Marchantiophyta</taxon>
        <taxon>Marchantiopsida</taxon>
        <taxon>Marchantiidae</taxon>
        <taxon>Marchantiales</taxon>
        <taxon>Ricciaceae</taxon>
        <taxon>Riccia</taxon>
    </lineage>
</organism>
<dbReference type="Proteomes" id="UP001605036">
    <property type="component" value="Unassembled WGS sequence"/>
</dbReference>